<evidence type="ECO:0000313" key="3">
    <source>
        <dbReference type="WBParaSite" id="L893_g23911.t1"/>
    </source>
</evidence>
<name>A0A1I7Z8S4_9BILA</name>
<evidence type="ECO:0000313" key="2">
    <source>
        <dbReference type="Proteomes" id="UP000095287"/>
    </source>
</evidence>
<protein>
    <submittedName>
        <fullName evidence="3">Uncharacterized protein</fullName>
    </submittedName>
</protein>
<dbReference type="Proteomes" id="UP000095287">
    <property type="component" value="Unplaced"/>
</dbReference>
<feature type="compositionally biased region" description="Basic residues" evidence="1">
    <location>
        <begin position="236"/>
        <end position="245"/>
    </location>
</feature>
<accession>A0A1I7Z8S4</accession>
<organism evidence="2 3">
    <name type="scientific">Steinernema glaseri</name>
    <dbReference type="NCBI Taxonomy" id="37863"/>
    <lineage>
        <taxon>Eukaryota</taxon>
        <taxon>Metazoa</taxon>
        <taxon>Ecdysozoa</taxon>
        <taxon>Nematoda</taxon>
        <taxon>Chromadorea</taxon>
        <taxon>Rhabditida</taxon>
        <taxon>Tylenchina</taxon>
        <taxon>Panagrolaimomorpha</taxon>
        <taxon>Strongyloidoidea</taxon>
        <taxon>Steinernematidae</taxon>
        <taxon>Steinernema</taxon>
    </lineage>
</organism>
<sequence>MSSTSVSYPLCYRILSMTALSLRGLAPNRRPLSLLNFALCNTTTFRRPSTALLQTIPLLSSRVESALTPMTIRLVDAVRPRRKPRERDCDVIGGVALRDAWLLTYLCKNSRRNRAFLIDGGRQARRIKILGMSKTVFSRPREGRAKMSATVTGLWVGGGGRIRKPAEGKCTGSRARERTTHFVELPLRGNDALQDALADSVEHRPSAKEATRSRSARRKVELPEEKERHEADTRLRRFRERRKVKALTTGSS</sequence>
<reference evidence="3" key="1">
    <citation type="submission" date="2016-11" db="UniProtKB">
        <authorList>
            <consortium name="WormBaseParasite"/>
        </authorList>
    </citation>
    <scope>IDENTIFICATION</scope>
</reference>
<dbReference type="AlphaFoldDB" id="A0A1I7Z8S4"/>
<feature type="region of interest" description="Disordered" evidence="1">
    <location>
        <begin position="199"/>
        <end position="252"/>
    </location>
</feature>
<dbReference type="WBParaSite" id="L893_g23911.t1">
    <property type="protein sequence ID" value="L893_g23911.t1"/>
    <property type="gene ID" value="L893_g23911"/>
</dbReference>
<evidence type="ECO:0000256" key="1">
    <source>
        <dbReference type="SAM" id="MobiDB-lite"/>
    </source>
</evidence>
<keyword evidence="2" id="KW-1185">Reference proteome</keyword>
<feature type="compositionally biased region" description="Basic and acidic residues" evidence="1">
    <location>
        <begin position="200"/>
        <end position="235"/>
    </location>
</feature>
<proteinExistence type="predicted"/>